<dbReference type="RefSeq" id="WP_149761796.1">
    <property type="nucleotide sequence ID" value="NZ_FPAO01000008.1"/>
</dbReference>
<protein>
    <submittedName>
        <fullName evidence="2">Uncharacterized protein</fullName>
    </submittedName>
</protein>
<organism evidence="2 4">
    <name type="scientific">Methanosarcina thermophila</name>
    <dbReference type="NCBI Taxonomy" id="2210"/>
    <lineage>
        <taxon>Archaea</taxon>
        <taxon>Methanobacteriati</taxon>
        <taxon>Methanobacteriota</taxon>
        <taxon>Stenosarchaea group</taxon>
        <taxon>Methanomicrobia</taxon>
        <taxon>Methanosarcinales</taxon>
        <taxon>Methanosarcinaceae</taxon>
        <taxon>Methanosarcina</taxon>
    </lineage>
</organism>
<dbReference type="Proteomes" id="UP000265557">
    <property type="component" value="Chromosome"/>
</dbReference>
<keyword evidence="4" id="KW-1185">Reference proteome</keyword>
<evidence type="ECO:0000313" key="3">
    <source>
        <dbReference type="Proteomes" id="UP000265557"/>
    </source>
</evidence>
<reference evidence="2 4" key="2">
    <citation type="submission" date="2016-10" db="EMBL/GenBank/DDBJ databases">
        <authorList>
            <person name="Varghese N."/>
            <person name="Submissions S."/>
        </authorList>
    </citation>
    <scope>NUCLEOTIDE SEQUENCE [LARGE SCALE GENOMIC DNA]</scope>
    <source>
        <strain evidence="2 4">DSM 11855</strain>
    </source>
</reference>
<proteinExistence type="predicted"/>
<name>A0A1I7AEK5_METTE</name>
<accession>A0A1I7AEK5</accession>
<dbReference type="EMBL" id="AP017646">
    <property type="protein sequence ID" value="BAW29901.1"/>
    <property type="molecule type" value="Genomic_DNA"/>
</dbReference>
<gene>
    <name evidence="1" type="ORF">MESMT1_1971</name>
    <name evidence="2" type="ORF">SAMN02910340_02091</name>
</gene>
<dbReference type="AlphaFoldDB" id="A0A1I7AEK5"/>
<reference evidence="1 3" key="1">
    <citation type="submission" date="2016-09" db="EMBL/GenBank/DDBJ databases">
        <title>Complete Genome Sequence of Methanosarcina thermophila MT-1.</title>
        <authorList>
            <person name="Kouzuma A."/>
        </authorList>
    </citation>
    <scope>NUCLEOTIDE SEQUENCE [LARGE SCALE GENOMIC DNA]</scope>
    <source>
        <strain evidence="1 3">MT-1</strain>
    </source>
</reference>
<evidence type="ECO:0000313" key="2">
    <source>
        <dbReference type="EMBL" id="SFT73377.1"/>
    </source>
</evidence>
<dbReference type="Proteomes" id="UP000323733">
    <property type="component" value="Unassembled WGS sequence"/>
</dbReference>
<evidence type="ECO:0000313" key="1">
    <source>
        <dbReference type="EMBL" id="BAW29901.1"/>
    </source>
</evidence>
<accession>A0A3G9CYR2</accession>
<evidence type="ECO:0000313" key="4">
    <source>
        <dbReference type="Proteomes" id="UP000323733"/>
    </source>
</evidence>
<sequence length="153" mass="16069">MAVQPGFRPVDNMTRQGPGIDVEYFQIGPNATASKCLPGIRVMIDTTDNYVKEFTGTGNAIGYLSYEASPDKPKTIDTAFAVGDWAAVEMGAGKRIRGRLASGQNVTKGQPLKEVADGFLSAGTPGTDDIVADADQSVDASSAAAAIWVLTRK</sequence>
<dbReference type="EMBL" id="FPAO01000008">
    <property type="protein sequence ID" value="SFT73377.1"/>
    <property type="molecule type" value="Genomic_DNA"/>
</dbReference>